<protein>
    <recommendedName>
        <fullName evidence="3">Lipoprotein</fullName>
    </recommendedName>
</protein>
<dbReference type="RefSeq" id="WP_092276008.1">
    <property type="nucleotide sequence ID" value="NZ_LT629762.1"/>
</dbReference>
<organism evidence="1 2">
    <name type="scientific">Pseudomonas prosekii</name>
    <dbReference type="NCBI Taxonomy" id="1148509"/>
    <lineage>
        <taxon>Bacteria</taxon>
        <taxon>Pseudomonadati</taxon>
        <taxon>Pseudomonadota</taxon>
        <taxon>Gammaproteobacteria</taxon>
        <taxon>Pseudomonadales</taxon>
        <taxon>Pseudomonadaceae</taxon>
        <taxon>Pseudomonas</taxon>
    </lineage>
</organism>
<gene>
    <name evidence="1" type="ORF">SAMN05216222_2746</name>
</gene>
<dbReference type="PROSITE" id="PS51257">
    <property type="entry name" value="PROKAR_LIPOPROTEIN"/>
    <property type="match status" value="1"/>
</dbReference>
<dbReference type="EMBL" id="LT629762">
    <property type="protein sequence ID" value="SDS96683.1"/>
    <property type="molecule type" value="Genomic_DNA"/>
</dbReference>
<accession>A0A1H1WHU5</accession>
<name>A0A1H1WHU5_9PSED</name>
<sequence length="264" mass="29386">MKDMIQHLVAGGCLAVIAGCSAIEKTDSFTLTADLPPNFAYVAKVRYKPAVGQTCTVPAKENKADVFNREWRTEYQPNSQIKLYQTVNGCLLALSSIRVDINAAYGKDRGDVGGDFGAILVGQQPNERYRGTFNASGESEFFGECQWLFRTVGKLRRIVKLLDCRNTDAQGIPFGPKPLVTLSLEELAEKTVRLKIKLAEEEEPAWGDQWVKVPGGWKRCMGDNFEDPYAFCRGNYKDFSSFHMPDGRSCTIYPGCTESTEVKP</sequence>
<dbReference type="Proteomes" id="UP000198481">
    <property type="component" value="Chromosome I"/>
</dbReference>
<dbReference type="STRING" id="1148509.SAMN05216222_2746"/>
<proteinExistence type="predicted"/>
<evidence type="ECO:0000313" key="2">
    <source>
        <dbReference type="Proteomes" id="UP000198481"/>
    </source>
</evidence>
<evidence type="ECO:0000313" key="1">
    <source>
        <dbReference type="EMBL" id="SDS96683.1"/>
    </source>
</evidence>
<evidence type="ECO:0008006" key="3">
    <source>
        <dbReference type="Google" id="ProtNLM"/>
    </source>
</evidence>
<dbReference type="AlphaFoldDB" id="A0A1H1WHU5"/>
<reference evidence="2" key="1">
    <citation type="submission" date="2016-10" db="EMBL/GenBank/DDBJ databases">
        <authorList>
            <person name="Varghese N."/>
            <person name="Submissions S."/>
        </authorList>
    </citation>
    <scope>NUCLEOTIDE SEQUENCE [LARGE SCALE GENOMIC DNA]</scope>
    <source>
        <strain evidence="2">LMG 26867</strain>
    </source>
</reference>